<reference evidence="3 4" key="1">
    <citation type="submission" date="2018-06" db="EMBL/GenBank/DDBJ databases">
        <title>Genomic Encyclopedia of Archaeal and Bacterial Type Strains, Phase II (KMG-II): from individual species to whole genera.</title>
        <authorList>
            <person name="Goeker M."/>
        </authorList>
    </citation>
    <scope>NUCLEOTIDE SEQUENCE [LARGE SCALE GENOMIC DNA]</scope>
    <source>
        <strain evidence="3 4">JCM 11668</strain>
    </source>
</reference>
<dbReference type="Proteomes" id="UP000248148">
    <property type="component" value="Unassembled WGS sequence"/>
</dbReference>
<evidence type="ECO:0000313" key="4">
    <source>
        <dbReference type="Proteomes" id="UP000248148"/>
    </source>
</evidence>
<evidence type="ECO:0000256" key="2">
    <source>
        <dbReference type="SAM" id="Phobius"/>
    </source>
</evidence>
<accession>A0A318U0P3</accession>
<evidence type="ECO:0000256" key="1">
    <source>
        <dbReference type="SAM" id="MobiDB-lite"/>
    </source>
</evidence>
<keyword evidence="2" id="KW-1133">Transmembrane helix</keyword>
<dbReference type="EMBL" id="QJTI01000001">
    <property type="protein sequence ID" value="PYF05489.1"/>
    <property type="molecule type" value="Genomic_DNA"/>
</dbReference>
<comment type="caution">
    <text evidence="3">The sequence shown here is derived from an EMBL/GenBank/DDBJ whole genome shotgun (WGS) entry which is preliminary data.</text>
</comment>
<organism evidence="3 4">
    <name type="scientific">Rhodopseudomonas faecalis</name>
    <dbReference type="NCBI Taxonomy" id="99655"/>
    <lineage>
        <taxon>Bacteria</taxon>
        <taxon>Pseudomonadati</taxon>
        <taxon>Pseudomonadota</taxon>
        <taxon>Alphaproteobacteria</taxon>
        <taxon>Hyphomicrobiales</taxon>
        <taxon>Nitrobacteraceae</taxon>
        <taxon>Rhodopseudomonas</taxon>
    </lineage>
</organism>
<keyword evidence="2" id="KW-0812">Transmembrane</keyword>
<feature type="transmembrane region" description="Helical" evidence="2">
    <location>
        <begin position="9"/>
        <end position="28"/>
    </location>
</feature>
<feature type="region of interest" description="Disordered" evidence="1">
    <location>
        <begin position="43"/>
        <end position="86"/>
    </location>
</feature>
<proteinExistence type="predicted"/>
<evidence type="ECO:0000313" key="3">
    <source>
        <dbReference type="EMBL" id="PYF05489.1"/>
    </source>
</evidence>
<protein>
    <submittedName>
        <fullName evidence="3">Uncharacterized protein</fullName>
    </submittedName>
</protein>
<dbReference type="AlphaFoldDB" id="A0A318U0P3"/>
<name>A0A318U0P3_9BRAD</name>
<gene>
    <name evidence="3" type="ORF">BJ122_101232</name>
</gene>
<keyword evidence="2" id="KW-0472">Membrane</keyword>
<keyword evidence="4" id="KW-1185">Reference proteome</keyword>
<sequence length="106" mass="11624">MQQHDMTKWMFRAVLVLGAIGFVTLYSVRHDWSKGWMPSMTPDYQPISESAADTSSAESSEAAVRAPAAAPAAAPRAGEPPRCQPFGRTARGELVYSIDCEQIPRR</sequence>
<dbReference type="RefSeq" id="WP_245407559.1">
    <property type="nucleotide sequence ID" value="NZ_QJTI01000001.1"/>
</dbReference>
<feature type="compositionally biased region" description="Low complexity" evidence="1">
    <location>
        <begin position="48"/>
        <end position="81"/>
    </location>
</feature>